<evidence type="ECO:0000259" key="1">
    <source>
        <dbReference type="PROSITE" id="PS50112"/>
    </source>
</evidence>
<protein>
    <submittedName>
        <fullName evidence="2">Putative diguanylate cyclase</fullName>
    </submittedName>
</protein>
<dbReference type="InterPro" id="IPR035965">
    <property type="entry name" value="PAS-like_dom_sf"/>
</dbReference>
<dbReference type="PANTHER" id="PTHR44757">
    <property type="entry name" value="DIGUANYLATE CYCLASE DGCP"/>
    <property type="match status" value="1"/>
</dbReference>
<dbReference type="Pfam" id="PF00989">
    <property type="entry name" value="PAS"/>
    <property type="match status" value="1"/>
</dbReference>
<dbReference type="InterPro" id="IPR000014">
    <property type="entry name" value="PAS"/>
</dbReference>
<reference evidence="2 3" key="1">
    <citation type="submission" date="2015-07" db="EMBL/GenBank/DDBJ databases">
        <title>Draft genome sequence of the Amantichitinum ursilacus IGB-41, a new chitin-degrading bacterium.</title>
        <authorList>
            <person name="Kirstahler P."/>
            <person name="Guenther M."/>
            <person name="Grumaz C."/>
            <person name="Rupp S."/>
            <person name="Zibek S."/>
            <person name="Sohn K."/>
        </authorList>
    </citation>
    <scope>NUCLEOTIDE SEQUENCE [LARGE SCALE GENOMIC DNA]</scope>
    <source>
        <strain evidence="2 3">IGB-41</strain>
    </source>
</reference>
<gene>
    <name evidence="2" type="ORF">WG78_19890</name>
</gene>
<dbReference type="PROSITE" id="PS50112">
    <property type="entry name" value="PAS"/>
    <property type="match status" value="1"/>
</dbReference>
<accession>A0A0N0XG13</accession>
<sequence length="282" mass="31931">MAEQNPASEIDRLRRALARSELHLNAMLDSATFYAIVMADIDGTVTEWNAGAVHIFGWSKAEILGTPANVIFTPEDRAAGIPEREAAAARKNGRADDERWHIRKDGSRFWGTGLVMPLRDGDQIVGYLKMLRDRDNEERLSHALRLSDHVEESFDETLYRTMAHVMPQMAWMMDAAGDITWLNDRWRHYTGQPERGNLNNYWAAAIHPDYTNRATTGLLHAVANGKAWEDTFPIRGHDGSYRWFLSRTMATLDAQGNPVKWYGTSTDVHAVYALKQDGSEEV</sequence>
<comment type="caution">
    <text evidence="2">The sequence shown here is derived from an EMBL/GenBank/DDBJ whole genome shotgun (WGS) entry which is preliminary data.</text>
</comment>
<evidence type="ECO:0000313" key="3">
    <source>
        <dbReference type="Proteomes" id="UP000037939"/>
    </source>
</evidence>
<dbReference type="RefSeq" id="WP_053939550.1">
    <property type="nucleotide sequence ID" value="NZ_LAQT01000036.1"/>
</dbReference>
<dbReference type="NCBIfam" id="TIGR00229">
    <property type="entry name" value="sensory_box"/>
    <property type="match status" value="2"/>
</dbReference>
<dbReference type="InterPro" id="IPR013767">
    <property type="entry name" value="PAS_fold"/>
</dbReference>
<dbReference type="Gene3D" id="3.30.450.20">
    <property type="entry name" value="PAS domain"/>
    <property type="match status" value="2"/>
</dbReference>
<dbReference type="PANTHER" id="PTHR44757:SF2">
    <property type="entry name" value="BIOFILM ARCHITECTURE MAINTENANCE PROTEIN MBAA"/>
    <property type="match status" value="1"/>
</dbReference>
<keyword evidence="3" id="KW-1185">Reference proteome</keyword>
<dbReference type="SMART" id="SM00091">
    <property type="entry name" value="PAS"/>
    <property type="match status" value="2"/>
</dbReference>
<proteinExistence type="predicted"/>
<dbReference type="AlphaFoldDB" id="A0A0N0XG13"/>
<evidence type="ECO:0000313" key="2">
    <source>
        <dbReference type="EMBL" id="KPC49619.1"/>
    </source>
</evidence>
<dbReference type="EMBL" id="LAQT01000036">
    <property type="protein sequence ID" value="KPC49619.1"/>
    <property type="molecule type" value="Genomic_DNA"/>
</dbReference>
<dbReference type="CDD" id="cd00130">
    <property type="entry name" value="PAS"/>
    <property type="match status" value="2"/>
</dbReference>
<dbReference type="InterPro" id="IPR001610">
    <property type="entry name" value="PAC"/>
</dbReference>
<dbReference type="Pfam" id="PF08447">
    <property type="entry name" value="PAS_3"/>
    <property type="match status" value="1"/>
</dbReference>
<dbReference type="SMART" id="SM00086">
    <property type="entry name" value="PAC"/>
    <property type="match status" value="2"/>
</dbReference>
<feature type="domain" description="PAS" evidence="1">
    <location>
        <begin position="20"/>
        <end position="77"/>
    </location>
</feature>
<dbReference type="InterPro" id="IPR052155">
    <property type="entry name" value="Biofilm_reg_signaling"/>
</dbReference>
<dbReference type="FunFam" id="3.30.450.20:FF:000099">
    <property type="entry name" value="Sensory box sensor histidine kinase"/>
    <property type="match status" value="1"/>
</dbReference>
<dbReference type="InterPro" id="IPR013655">
    <property type="entry name" value="PAS_fold_3"/>
</dbReference>
<dbReference type="STRING" id="857265.WG78_19890"/>
<organism evidence="2 3">
    <name type="scientific">Amantichitinum ursilacus</name>
    <dbReference type="NCBI Taxonomy" id="857265"/>
    <lineage>
        <taxon>Bacteria</taxon>
        <taxon>Pseudomonadati</taxon>
        <taxon>Pseudomonadota</taxon>
        <taxon>Betaproteobacteria</taxon>
        <taxon>Neisseriales</taxon>
        <taxon>Chitinibacteraceae</taxon>
        <taxon>Amantichitinum</taxon>
    </lineage>
</organism>
<name>A0A0N0XG13_9NEIS</name>
<dbReference type="SUPFAM" id="SSF55785">
    <property type="entry name" value="PYP-like sensor domain (PAS domain)"/>
    <property type="match status" value="2"/>
</dbReference>
<dbReference type="Proteomes" id="UP000037939">
    <property type="component" value="Unassembled WGS sequence"/>
</dbReference>
<dbReference type="GO" id="GO:0006355">
    <property type="term" value="P:regulation of DNA-templated transcription"/>
    <property type="evidence" value="ECO:0007669"/>
    <property type="project" value="InterPro"/>
</dbReference>
<dbReference type="OrthoDB" id="9770795at2"/>